<dbReference type="InterPro" id="IPR044440">
    <property type="entry name" value="GABAb_receptor_plant_PBP1"/>
</dbReference>
<keyword evidence="9 16" id="KW-0472">Membrane</keyword>
<evidence type="ECO:0000256" key="9">
    <source>
        <dbReference type="ARBA" id="ARBA00023136"/>
    </source>
</evidence>
<dbReference type="KEGG" id="jre:108992307"/>
<dbReference type="RefSeq" id="XP_018822381.1">
    <property type="nucleotide sequence ID" value="XM_018966836.2"/>
</dbReference>
<proteinExistence type="inferred from homology"/>
<dbReference type="Pfam" id="PF00060">
    <property type="entry name" value="Lig_chan"/>
    <property type="match status" value="1"/>
</dbReference>
<dbReference type="InterPro" id="IPR028082">
    <property type="entry name" value="Peripla_BP_I"/>
</dbReference>
<keyword evidence="4" id="KW-0813">Transport</keyword>
<sequence>MIMSWNVPPRVAACYLFMFFLVLSERIIKAAKAENTTLTQVDVGVVLDLDGRNGKVGMSCINMALSDFYASHTHYKTRLVLNPRDSRNDVVQAAVAALYLIKNTKVKAIIGPQKSMQANFVIDLGNKSQVPIISFSATSPSLTSLRSPYFFRIAQNDSSQVKAISAIIQTYGWREAVPIYIDNEYGEGIIPYLIDALQDIDVRVPYRGVISPLANDGEISGELHKLMTMQTRVFIVHMSHNLSSRVFTMAKEIGMMSQGYVWIITNGIANFVGSKERSVLASMQGVLGVKTYVPETKELESFTVRWKTKFQQDNPTITDVDLNVFGLWAYDAASALAMAVEKVGTTNLGVGKSTNASSNLIDLESFEISQDGPKLREAIQDSKFRGLAGEFNLLNGQLQSSTFQIINVNGNGERQVGFWTPEDGLRRELNSKNTSKYSTSKNNLGPIIWPGDLTSVPKGWEIPTNRKKLRIGVPVTNGFSEFVKVTYDHSTNGTHVTGYCIDIFNAAMESLPFSVSYDFIPFAKPGGESAGTYNDLVYQVFLQNFDAVVGDITIVANRSNIVDFTLPFTESGVTMVVPLRDNRRKNAWVFLKPLSWDLWMTSGCFFVFIGFVVWLLEHRVNEDFRGPCSHQIGTSLWYAFSTMVFAHREIVINNCTRFVVIIWVFVVLILTQSYTASLASLLTVQQLQPTITEVKQLVRTGERVGYHSGSFVFGVLKEMSFKESQLKQYNSIEECDELLSKGSANGGIAAAFDETPYMKLLIGKYCSKYTMAASIYKTDGFGFVFPRGSPLVADVSRTILNVTEGEKMEEIESKWLKKQTHCEDSNAQDSSESLGLSSFWGLFLIAGIASLSALIFSVSMFFYKERQHIFKPFGAGDSILGRIHHILRTFLERDLRSHTFRKKASMSLQDKKEIGSLNGIGAGQASTSTRHLSNRSNCLTQTEIHSTSFEVSETPSREYGIPYSNGQTSQPAPTTIVEIIENPTQEVQEPPQK</sequence>
<feature type="region of interest" description="Disordered" evidence="15">
    <location>
        <begin position="946"/>
        <end position="976"/>
    </location>
</feature>
<dbReference type="GeneID" id="108992307"/>
<dbReference type="FunFam" id="3.40.50.2300:FF:000169">
    <property type="entry name" value="Glutamate receptor"/>
    <property type="match status" value="1"/>
</dbReference>
<reference evidence="19" key="1">
    <citation type="submission" date="2025-08" db="UniProtKB">
        <authorList>
            <consortium name="RefSeq"/>
        </authorList>
    </citation>
    <scope>IDENTIFICATION</scope>
    <source>
        <tissue evidence="19">Leaves</tissue>
    </source>
</reference>
<dbReference type="SUPFAM" id="SSF53822">
    <property type="entry name" value="Periplasmic binding protein-like I"/>
    <property type="match status" value="1"/>
</dbReference>
<keyword evidence="10" id="KW-0675">Receptor</keyword>
<evidence type="ECO:0000256" key="4">
    <source>
        <dbReference type="ARBA" id="ARBA00022448"/>
    </source>
</evidence>
<dbReference type="Proteomes" id="UP000235220">
    <property type="component" value="Chromosome 15"/>
</dbReference>
<evidence type="ECO:0000256" key="11">
    <source>
        <dbReference type="ARBA" id="ARBA00023180"/>
    </source>
</evidence>
<dbReference type="InterPro" id="IPR001828">
    <property type="entry name" value="ANF_lig-bd_rcpt"/>
</dbReference>
<dbReference type="PANTHER" id="PTHR34836">
    <property type="entry name" value="OS06G0188250 PROTEIN"/>
    <property type="match status" value="1"/>
</dbReference>
<dbReference type="InterPro" id="IPR001320">
    <property type="entry name" value="Iontro_rcpt_C"/>
</dbReference>
<dbReference type="GO" id="GO:0015276">
    <property type="term" value="F:ligand-gated monoatomic ion channel activity"/>
    <property type="evidence" value="ECO:0000318"/>
    <property type="project" value="GO_Central"/>
</dbReference>
<dbReference type="SMART" id="SM00079">
    <property type="entry name" value="PBPe"/>
    <property type="match status" value="1"/>
</dbReference>
<keyword evidence="8" id="KW-0406">Ion transport</keyword>
<feature type="signal peptide" evidence="17">
    <location>
        <begin position="1"/>
        <end position="24"/>
    </location>
</feature>
<keyword evidence="13" id="KW-0407">Ion channel</keyword>
<accession>A0A2I4ESK7</accession>
<feature type="transmembrane region" description="Helical" evidence="16">
    <location>
        <begin position="839"/>
        <end position="863"/>
    </location>
</feature>
<evidence type="ECO:0000256" key="7">
    <source>
        <dbReference type="ARBA" id="ARBA00022989"/>
    </source>
</evidence>
<comment type="similarity">
    <text evidence="2">Belongs to the glutamate-gated ion channel (TC 1.A.10.1) family.</text>
</comment>
<evidence type="ECO:0000256" key="17">
    <source>
        <dbReference type="SAM" id="SignalP"/>
    </source>
</evidence>
<dbReference type="InterPro" id="IPR015683">
    <property type="entry name" value="Ionotropic_Glu_rcpt"/>
</dbReference>
<dbReference type="Gramene" id="Jr15_05700_p1">
    <property type="protein sequence ID" value="cds.Jr15_05700_p1"/>
    <property type="gene ID" value="Jr15_05700"/>
</dbReference>
<gene>
    <name evidence="19" type="primary">LOC108992307</name>
</gene>
<comment type="function">
    <text evidence="14">Glutamate-gated receptor that probably acts as a non-selective cation channel. May be involved in light-signal transduction and calcium homeostasis via the regulation of calcium influx into cells.</text>
</comment>
<feature type="transmembrane region" description="Helical" evidence="16">
    <location>
        <begin position="658"/>
        <end position="682"/>
    </location>
</feature>
<dbReference type="Gene3D" id="3.40.50.2300">
    <property type="match status" value="2"/>
</dbReference>
<evidence type="ECO:0000256" key="6">
    <source>
        <dbReference type="ARBA" id="ARBA00022729"/>
    </source>
</evidence>
<organism evidence="18 19">
    <name type="scientific">Juglans regia</name>
    <name type="common">English walnut</name>
    <dbReference type="NCBI Taxonomy" id="51240"/>
    <lineage>
        <taxon>Eukaryota</taxon>
        <taxon>Viridiplantae</taxon>
        <taxon>Streptophyta</taxon>
        <taxon>Embryophyta</taxon>
        <taxon>Tracheophyta</taxon>
        <taxon>Spermatophyta</taxon>
        <taxon>Magnoliopsida</taxon>
        <taxon>eudicotyledons</taxon>
        <taxon>Gunneridae</taxon>
        <taxon>Pentapetalae</taxon>
        <taxon>rosids</taxon>
        <taxon>fabids</taxon>
        <taxon>Fagales</taxon>
        <taxon>Juglandaceae</taxon>
        <taxon>Juglans</taxon>
    </lineage>
</organism>
<keyword evidence="18" id="KW-1185">Reference proteome</keyword>
<evidence type="ECO:0000256" key="8">
    <source>
        <dbReference type="ARBA" id="ARBA00023065"/>
    </source>
</evidence>
<protein>
    <submittedName>
        <fullName evidence="19">Glutamate receptor 2.2-like isoform X1</fullName>
    </submittedName>
</protein>
<evidence type="ECO:0000313" key="18">
    <source>
        <dbReference type="Proteomes" id="UP000235220"/>
    </source>
</evidence>
<dbReference type="GO" id="GO:0038023">
    <property type="term" value="F:signaling receptor activity"/>
    <property type="evidence" value="ECO:0000318"/>
    <property type="project" value="GO_Central"/>
</dbReference>
<dbReference type="GO" id="GO:0005886">
    <property type="term" value="C:plasma membrane"/>
    <property type="evidence" value="ECO:0000318"/>
    <property type="project" value="GO_Central"/>
</dbReference>
<name>A0A2I4ESK7_JUGRE</name>
<dbReference type="FunFam" id="3.40.50.2300:FF:000195">
    <property type="entry name" value="Glutamate receptor"/>
    <property type="match status" value="1"/>
</dbReference>
<evidence type="ECO:0000313" key="19">
    <source>
        <dbReference type="RefSeq" id="XP_018822381.1"/>
    </source>
</evidence>
<dbReference type="FunFam" id="3.40.190.10:FF:000103">
    <property type="entry name" value="Glutamate receptor"/>
    <property type="match status" value="1"/>
</dbReference>
<evidence type="ECO:0000256" key="3">
    <source>
        <dbReference type="ARBA" id="ARBA00011095"/>
    </source>
</evidence>
<dbReference type="CDD" id="cd19990">
    <property type="entry name" value="PBP1_GABAb_receptor_plant"/>
    <property type="match status" value="1"/>
</dbReference>
<evidence type="ECO:0000256" key="1">
    <source>
        <dbReference type="ARBA" id="ARBA00004141"/>
    </source>
</evidence>
<evidence type="ECO:0000256" key="12">
    <source>
        <dbReference type="ARBA" id="ARBA00023286"/>
    </source>
</evidence>
<dbReference type="OrthoDB" id="5984008at2759"/>
<dbReference type="InterPro" id="IPR019594">
    <property type="entry name" value="Glu/Gly-bd"/>
</dbReference>
<dbReference type="Pfam" id="PF10613">
    <property type="entry name" value="Lig_chan-Glu_bd"/>
    <property type="match status" value="1"/>
</dbReference>
<evidence type="ECO:0000256" key="14">
    <source>
        <dbReference type="ARBA" id="ARBA00049638"/>
    </source>
</evidence>
<dbReference type="SUPFAM" id="SSF53850">
    <property type="entry name" value="Periplasmic binding protein-like II"/>
    <property type="match status" value="1"/>
</dbReference>
<dbReference type="FunFam" id="1.10.287.70:FF:000037">
    <property type="entry name" value="Glutamate receptor"/>
    <property type="match status" value="1"/>
</dbReference>
<dbReference type="Gene3D" id="1.10.287.70">
    <property type="match status" value="1"/>
</dbReference>
<comment type="subcellular location">
    <subcellularLocation>
        <location evidence="1">Membrane</location>
        <topology evidence="1">Multi-pass membrane protein</topology>
    </subcellularLocation>
</comment>
<feature type="compositionally biased region" description="Polar residues" evidence="15">
    <location>
        <begin position="964"/>
        <end position="973"/>
    </location>
</feature>
<evidence type="ECO:0000256" key="2">
    <source>
        <dbReference type="ARBA" id="ARBA00008685"/>
    </source>
</evidence>
<dbReference type="InterPro" id="IPR017103">
    <property type="entry name" value="Iontropic_Glu_rcpt_pln"/>
</dbReference>
<dbReference type="AlphaFoldDB" id="A0A2I4ESK7"/>
<dbReference type="CDD" id="cd13686">
    <property type="entry name" value="GluR_Plant"/>
    <property type="match status" value="1"/>
</dbReference>
<keyword evidence="11" id="KW-0325">Glycoprotein</keyword>
<keyword evidence="5 16" id="KW-0812">Transmembrane</keyword>
<dbReference type="Pfam" id="PF01094">
    <property type="entry name" value="ANF_receptor"/>
    <property type="match status" value="1"/>
</dbReference>
<feature type="chain" id="PRO_5043848221" evidence="17">
    <location>
        <begin position="25"/>
        <end position="993"/>
    </location>
</feature>
<dbReference type="PIRSF" id="PIRSF037090">
    <property type="entry name" value="Iontro_Glu-like_rcpt_pln"/>
    <property type="match status" value="1"/>
</dbReference>
<evidence type="ECO:0000256" key="5">
    <source>
        <dbReference type="ARBA" id="ARBA00022692"/>
    </source>
</evidence>
<evidence type="ECO:0000256" key="15">
    <source>
        <dbReference type="SAM" id="MobiDB-lite"/>
    </source>
</evidence>
<dbReference type="PANTHER" id="PTHR34836:SF1">
    <property type="entry name" value="OS09G0428600 PROTEIN"/>
    <property type="match status" value="1"/>
</dbReference>
<dbReference type="FunFam" id="3.40.190.10:FF:000195">
    <property type="entry name" value="Glutamate receptor 2.7"/>
    <property type="match status" value="1"/>
</dbReference>
<dbReference type="FunCoup" id="A0A2I4ESK7">
    <property type="interactions" value="216"/>
</dbReference>
<comment type="subunit">
    <text evidence="3">May form heteromers.</text>
</comment>
<evidence type="ECO:0000256" key="13">
    <source>
        <dbReference type="ARBA" id="ARBA00023303"/>
    </source>
</evidence>
<evidence type="ECO:0000256" key="16">
    <source>
        <dbReference type="SAM" id="Phobius"/>
    </source>
</evidence>
<keyword evidence="6 17" id="KW-0732">Signal</keyword>
<dbReference type="Gene3D" id="3.40.190.10">
    <property type="entry name" value="Periplasmic binding protein-like II"/>
    <property type="match status" value="2"/>
</dbReference>
<keyword evidence="7 16" id="KW-1133">Transmembrane helix</keyword>
<evidence type="ECO:0000256" key="10">
    <source>
        <dbReference type="ARBA" id="ARBA00023170"/>
    </source>
</evidence>
<feature type="transmembrane region" description="Helical" evidence="16">
    <location>
        <begin position="598"/>
        <end position="616"/>
    </location>
</feature>
<keyword evidence="12" id="KW-1071">Ligand-gated ion channel</keyword>